<reference evidence="2 3" key="1">
    <citation type="submission" date="2015-01" db="EMBL/GenBank/DDBJ databases">
        <authorList>
            <person name="Xiang T."/>
            <person name="Song Y."/>
            <person name="Huang L."/>
            <person name="Wang B."/>
            <person name="Wu P."/>
        </authorList>
    </citation>
    <scope>NUCLEOTIDE SEQUENCE [LARGE SCALE GENOMIC DNA]</scope>
    <source>
        <strain evidence="2 3">CcD38</strain>
    </source>
</reference>
<keyword evidence="1" id="KW-0732">Signal</keyword>
<name>A0A0B7HXY4_9FLAO</name>
<protein>
    <submittedName>
        <fullName evidence="2">Uncharacterized protein</fullName>
    </submittedName>
</protein>
<dbReference type="AlphaFoldDB" id="A0A0B7HXY4"/>
<gene>
    <name evidence="2" type="ORF">CCAND38_1610001</name>
</gene>
<evidence type="ECO:0000313" key="2">
    <source>
        <dbReference type="EMBL" id="CEN44255.1"/>
    </source>
</evidence>
<sequence>MIKMKLILTLILCACVNFAQAQLNPNNLFLVFDNKDGIIKTEREDIKNERSDFQRTTHHYKYHQEIKEFDRKTKRKSTSFSYQYRNKEIWGVTLSHLNAEESKHNNYILLLPKQMFDLYKETDRVKNISEMETIWETLTQNSFSMFFRNYQYFFQMPVFDGRSFRSNVFMVFSSDLNKDYIPCYELNVYTMDIEAHNDVVEDNGNF</sequence>
<evidence type="ECO:0000256" key="1">
    <source>
        <dbReference type="SAM" id="SignalP"/>
    </source>
</evidence>
<dbReference type="Proteomes" id="UP000045051">
    <property type="component" value="Unassembled WGS sequence"/>
</dbReference>
<proteinExistence type="predicted"/>
<accession>A0A0B7HXY4</accession>
<keyword evidence="3" id="KW-1185">Reference proteome</keyword>
<feature type="chain" id="PRO_5002116316" evidence="1">
    <location>
        <begin position="22"/>
        <end position="206"/>
    </location>
</feature>
<feature type="signal peptide" evidence="1">
    <location>
        <begin position="1"/>
        <end position="21"/>
    </location>
</feature>
<evidence type="ECO:0000313" key="3">
    <source>
        <dbReference type="Proteomes" id="UP000045051"/>
    </source>
</evidence>
<organism evidence="2 3">
    <name type="scientific">Capnocytophaga canis</name>
    <dbReference type="NCBI Taxonomy" id="1848903"/>
    <lineage>
        <taxon>Bacteria</taxon>
        <taxon>Pseudomonadati</taxon>
        <taxon>Bacteroidota</taxon>
        <taxon>Flavobacteriia</taxon>
        <taxon>Flavobacteriales</taxon>
        <taxon>Flavobacteriaceae</taxon>
        <taxon>Capnocytophaga</taxon>
    </lineage>
</organism>
<dbReference type="EMBL" id="CDOI01000070">
    <property type="protein sequence ID" value="CEN44255.1"/>
    <property type="molecule type" value="Genomic_DNA"/>
</dbReference>